<protein>
    <recommendedName>
        <fullName evidence="2">phosphoribosylglycinamide formyltransferase 1</fullName>
        <ecNumber evidence="2">2.1.2.2</ecNumber>
    </recommendedName>
</protein>
<evidence type="ECO:0000256" key="3">
    <source>
        <dbReference type="ARBA" id="ARBA00022679"/>
    </source>
</evidence>
<accession>M7YJC3</accession>
<evidence type="ECO:0000256" key="1">
    <source>
        <dbReference type="ARBA" id="ARBA00005054"/>
    </source>
</evidence>
<dbReference type="Pfam" id="PF00551">
    <property type="entry name" value="Formyl_trans_N"/>
    <property type="match status" value="1"/>
</dbReference>
<sequence>MWSRSSRTSQVMRMIRSLPRSSVLPPCYCEVKWGLDWGGSDATGWNGMDWDVAGCGGAEYARRSGIPVVLFPRSKSAPEGVPTAQLLNALRDLRVDFVLLAAYLKLIPSELVQAYPRSVLNIHPSLLPAFGGKGYYGLKVHKAVIASGARYSGPTVHFVDEQFDTGRTLAQRVVPVLADDTPEQLAARVLHEFDMLLYLRGIEKGMVRMVAILGEPSQTARDKRKMSGWPFGHASCVTDPIADCGRNAYISQFPTNTASLA</sequence>
<dbReference type="eggNOG" id="KOG3076">
    <property type="taxonomic scope" value="Eukaryota"/>
</dbReference>
<proteinExistence type="predicted"/>
<evidence type="ECO:0000313" key="6">
    <source>
        <dbReference type="EMBL" id="EMS47347.1"/>
    </source>
</evidence>
<gene>
    <name evidence="6" type="ORF">TRIUR3_17556</name>
</gene>
<dbReference type="PANTHER" id="PTHR43369">
    <property type="entry name" value="PHOSPHORIBOSYLGLYCINAMIDE FORMYLTRANSFERASE"/>
    <property type="match status" value="1"/>
</dbReference>
<dbReference type="EMBL" id="KD262350">
    <property type="protein sequence ID" value="EMS47347.1"/>
    <property type="molecule type" value="Genomic_DNA"/>
</dbReference>
<dbReference type="InterPro" id="IPR002376">
    <property type="entry name" value="Formyl_transf_N"/>
</dbReference>
<keyword evidence="3 6" id="KW-0808">Transferase</keyword>
<comment type="pathway">
    <text evidence="1">Purine metabolism; IMP biosynthesis via de novo pathway; N(2)-formyl-N(1)-(5-phospho-D-ribosyl)glycinamide from N(1)-(5-phospho-D-ribosyl)glycinamide (10-formyl THF route): step 1/1.</text>
</comment>
<dbReference type="EC" id="2.1.2.2" evidence="2"/>
<dbReference type="GO" id="GO:0004644">
    <property type="term" value="F:phosphoribosylglycinamide formyltransferase activity"/>
    <property type="evidence" value="ECO:0007669"/>
    <property type="project" value="UniProtKB-EC"/>
</dbReference>
<dbReference type="STRING" id="4572.M7YJC3"/>
<dbReference type="Gene3D" id="3.40.50.170">
    <property type="entry name" value="Formyl transferase, N-terminal domain"/>
    <property type="match status" value="1"/>
</dbReference>
<dbReference type="InterPro" id="IPR036477">
    <property type="entry name" value="Formyl_transf_N_sf"/>
</dbReference>
<reference evidence="6" key="1">
    <citation type="journal article" date="2013" name="Nature">
        <title>Draft genome of the wheat A-genome progenitor Triticum urartu.</title>
        <authorList>
            <person name="Ling H.Q."/>
            <person name="Zhao S."/>
            <person name="Liu D."/>
            <person name="Wang J."/>
            <person name="Sun H."/>
            <person name="Zhang C."/>
            <person name="Fan H."/>
            <person name="Li D."/>
            <person name="Dong L."/>
            <person name="Tao Y."/>
            <person name="Gao C."/>
            <person name="Wu H."/>
            <person name="Li Y."/>
            <person name="Cui Y."/>
            <person name="Guo X."/>
            <person name="Zheng S."/>
            <person name="Wang B."/>
            <person name="Yu K."/>
            <person name="Liang Q."/>
            <person name="Yang W."/>
            <person name="Lou X."/>
            <person name="Chen J."/>
            <person name="Feng M."/>
            <person name="Jian J."/>
            <person name="Zhang X."/>
            <person name="Luo G."/>
            <person name="Jiang Y."/>
            <person name="Liu J."/>
            <person name="Wang Z."/>
            <person name="Sha Y."/>
            <person name="Zhang B."/>
            <person name="Wu H."/>
            <person name="Tang D."/>
            <person name="Shen Q."/>
            <person name="Xue P."/>
            <person name="Zou S."/>
            <person name="Wang X."/>
            <person name="Liu X."/>
            <person name="Wang F."/>
            <person name="Yang Y."/>
            <person name="An X."/>
            <person name="Dong Z."/>
            <person name="Zhang K."/>
            <person name="Zhang X."/>
            <person name="Luo M.C."/>
            <person name="Dvorak J."/>
            <person name="Tong Y."/>
            <person name="Wang J."/>
            <person name="Yang H."/>
            <person name="Li Z."/>
            <person name="Wang D."/>
            <person name="Zhang A."/>
            <person name="Wang J."/>
        </authorList>
    </citation>
    <scope>NUCLEOTIDE SEQUENCE</scope>
</reference>
<dbReference type="SUPFAM" id="SSF53328">
    <property type="entry name" value="Formyltransferase"/>
    <property type="match status" value="1"/>
</dbReference>
<evidence type="ECO:0000256" key="2">
    <source>
        <dbReference type="ARBA" id="ARBA00012254"/>
    </source>
</evidence>
<evidence type="ECO:0000256" key="4">
    <source>
        <dbReference type="ARBA" id="ARBA00022755"/>
    </source>
</evidence>
<dbReference type="AlphaFoldDB" id="M7YJC3"/>
<name>M7YJC3_TRIUA</name>
<keyword evidence="4" id="KW-0658">Purine biosynthesis</keyword>
<evidence type="ECO:0000259" key="5">
    <source>
        <dbReference type="Pfam" id="PF00551"/>
    </source>
</evidence>
<dbReference type="PANTHER" id="PTHR43369:SF2">
    <property type="entry name" value="PHOSPHORIBOSYLGLYCINAMIDE FORMYLTRANSFERASE"/>
    <property type="match status" value="1"/>
</dbReference>
<dbReference type="GO" id="GO:0009507">
    <property type="term" value="C:chloroplast"/>
    <property type="evidence" value="ECO:0007669"/>
    <property type="project" value="TreeGrafter"/>
</dbReference>
<feature type="domain" description="Formyl transferase N-terminal" evidence="5">
    <location>
        <begin position="53"/>
        <end position="192"/>
    </location>
</feature>
<organism evidence="6">
    <name type="scientific">Triticum urartu</name>
    <name type="common">Red wild einkorn</name>
    <name type="synonym">Crithodium urartu</name>
    <dbReference type="NCBI Taxonomy" id="4572"/>
    <lineage>
        <taxon>Eukaryota</taxon>
        <taxon>Viridiplantae</taxon>
        <taxon>Streptophyta</taxon>
        <taxon>Embryophyta</taxon>
        <taxon>Tracheophyta</taxon>
        <taxon>Spermatophyta</taxon>
        <taxon>Magnoliopsida</taxon>
        <taxon>Liliopsida</taxon>
        <taxon>Poales</taxon>
        <taxon>Poaceae</taxon>
        <taxon>BOP clade</taxon>
        <taxon>Pooideae</taxon>
        <taxon>Triticodae</taxon>
        <taxon>Triticeae</taxon>
        <taxon>Triticinae</taxon>
        <taxon>Triticum</taxon>
    </lineage>
</organism>
<dbReference type="GO" id="GO:0006189">
    <property type="term" value="P:'de novo' IMP biosynthetic process"/>
    <property type="evidence" value="ECO:0007669"/>
    <property type="project" value="TreeGrafter"/>
</dbReference>